<dbReference type="SUPFAM" id="SSF51126">
    <property type="entry name" value="Pectin lyase-like"/>
    <property type="match status" value="1"/>
</dbReference>
<dbReference type="Gene3D" id="2.160.20.10">
    <property type="entry name" value="Single-stranded right-handed beta-helix, Pectin lyase-like"/>
    <property type="match status" value="1"/>
</dbReference>
<protein>
    <submittedName>
        <fullName evidence="1">Uncharacterized protein</fullName>
    </submittedName>
</protein>
<dbReference type="RefSeq" id="WP_377758772.1">
    <property type="nucleotide sequence ID" value="NZ_JBHRXY010000001.1"/>
</dbReference>
<proteinExistence type="predicted"/>
<dbReference type="InterPro" id="IPR012334">
    <property type="entry name" value="Pectin_lyas_fold"/>
</dbReference>
<gene>
    <name evidence="1" type="ORF">ACFOM8_01875</name>
</gene>
<dbReference type="EMBL" id="JBHRXY010000001">
    <property type="protein sequence ID" value="MFC3628188.1"/>
    <property type="molecule type" value="Genomic_DNA"/>
</dbReference>
<dbReference type="Proteomes" id="UP001595539">
    <property type="component" value="Unassembled WGS sequence"/>
</dbReference>
<name>A0ABV7TZQ5_9RHOB</name>
<reference evidence="2" key="1">
    <citation type="journal article" date="2019" name="Int. J. Syst. Evol. Microbiol.">
        <title>The Global Catalogue of Microorganisms (GCM) 10K type strain sequencing project: providing services to taxonomists for standard genome sequencing and annotation.</title>
        <authorList>
            <consortium name="The Broad Institute Genomics Platform"/>
            <consortium name="The Broad Institute Genome Sequencing Center for Infectious Disease"/>
            <person name="Wu L."/>
            <person name="Ma J."/>
        </authorList>
    </citation>
    <scope>NUCLEOTIDE SEQUENCE [LARGE SCALE GENOMIC DNA]</scope>
    <source>
        <strain evidence="2">KCTC 42473</strain>
    </source>
</reference>
<accession>A0ABV7TZQ5</accession>
<evidence type="ECO:0000313" key="1">
    <source>
        <dbReference type="EMBL" id="MFC3628188.1"/>
    </source>
</evidence>
<evidence type="ECO:0000313" key="2">
    <source>
        <dbReference type="Proteomes" id="UP001595539"/>
    </source>
</evidence>
<comment type="caution">
    <text evidence="1">The sequence shown here is derived from an EMBL/GenBank/DDBJ whole genome shotgun (WGS) entry which is preliminary data.</text>
</comment>
<sequence>MTVTIKAPGLEGQTFEARLIIGGVPQPTVTITNYGMVPDTVEMTALGARVNVLQDDVTSPTAGRAAPRPDGKTTLNLLDVFAAQDVTADLPGGSQALIHVTAAGQASGHVNGEGYWLPIDPSKDRFICEPGQRHRKMYVSNAPSAMTRAQIAAHATANGTATTETQVNGPWLLARPQYGGSAAMAVSEAVAKIWQDHVGGLNMPGRSDHYFLERGYTYTVLNWGGLYGEDELHPMRIASFGSGALPITKISSNFHLIPYCVVQDVETVRNEKCYPRYNYCVAYDHVTLGYELVLSYNYLNTFREVKSFRTYHLTTEGRVDAVDTEADGTQVWRPQGGNYCSGIYGSDSDGIVIDSSLFYHAGWADGYDKIKGSINYPQPPTMFSHGIYLSQSVTNMTVRYNYFGENSSCGTQLRGGVHLEGNLSVDNNINLNNQALTGKEHFSNNLDNVGFSAAYRTAKSSIGSIKGGHHFSGIQTVSKGGVLAHHADPENSTEIAAKPNVDDAVQIGALGLKDTTKVYKWGQFTKNVEGLDTAVLELTTAQRLGGLLTGTTKTTIRQLSEHLIAAESVGAKVKQSVRWARSRFGWTPANPRTAKADLVFVPDPDFEGVRWDNHYNWSTDDLPGLNAADTVDLSGNFVRFALVNAVIASLKSSGGLLEVFSGRLNVGTLTDALQVAIKSAGQLYIGTAAQALDVFASGGRLNITSQASQLSIDLCGQAQALFGPNCTIPAGKTLAIGGSRCKAGWDGSGSASMTIAGKLQFGKSLSITTAAGANSSYGPLIYKTIGKPVVGSISGFTARVAGVERQGANNRGDSYRVYLDNVVGTPVAGETFEITAQSNYNGAPLQRLLTIGTVSNAEVGSLQRLRSGAVGDGLVEPTVTATVNLAPTAQIVVPAGLPAGTYDLTGPGVTVVNNGASLPAGVTVTGGKLVLTVS</sequence>
<organism evidence="1 2">
    <name type="scientific">Paracoccus angustae</name>
    <dbReference type="NCBI Taxonomy" id="1671480"/>
    <lineage>
        <taxon>Bacteria</taxon>
        <taxon>Pseudomonadati</taxon>
        <taxon>Pseudomonadota</taxon>
        <taxon>Alphaproteobacteria</taxon>
        <taxon>Rhodobacterales</taxon>
        <taxon>Paracoccaceae</taxon>
        <taxon>Paracoccus</taxon>
    </lineage>
</organism>
<dbReference type="InterPro" id="IPR011050">
    <property type="entry name" value="Pectin_lyase_fold/virulence"/>
</dbReference>
<keyword evidence="2" id="KW-1185">Reference proteome</keyword>